<dbReference type="InterPro" id="IPR050204">
    <property type="entry name" value="AraC_XylS_family_regulators"/>
</dbReference>
<dbReference type="InterPro" id="IPR035418">
    <property type="entry name" value="AraC-bd_2"/>
</dbReference>
<organism evidence="5 6">
    <name type="scientific">Subtercola vilae</name>
    <dbReference type="NCBI Taxonomy" id="2056433"/>
    <lineage>
        <taxon>Bacteria</taxon>
        <taxon>Bacillati</taxon>
        <taxon>Actinomycetota</taxon>
        <taxon>Actinomycetes</taxon>
        <taxon>Micrococcales</taxon>
        <taxon>Microbacteriaceae</taxon>
        <taxon>Subtercola</taxon>
    </lineage>
</organism>
<evidence type="ECO:0000313" key="5">
    <source>
        <dbReference type="EMBL" id="TIH36649.1"/>
    </source>
</evidence>
<feature type="domain" description="HTH araC/xylS-type" evidence="4">
    <location>
        <begin position="202"/>
        <end position="302"/>
    </location>
</feature>
<name>A0A4T2BZ29_9MICO</name>
<sequence>MPHITEYLGPDGLTQMSPEAVRVAKDPLSFTARLKNYRFGSLTLIDITSSAYRAKRSHERLREVPLDIIHVVYVRVGGIRTRQDGRAAFTPAGMVTILRANAAYDYAVSDGCNAYVVSMPLSALALPARRHVPLVTSQPIDEPVVFATAAAFFSPHLANERPLERDGTVVEGLTISLLEQLILNHAEQSGVAVATSDQIMVSNIRRLILEQIERQDLAPATIAADLGTTTRNLYRIFAAEPTNLAAQIRATRLDLLAAYLRVELSRVPFATVARRFGFRSVDACGRAFRERFGCTMTEFRLRRVLPAPLE</sequence>
<dbReference type="PANTHER" id="PTHR46796:SF6">
    <property type="entry name" value="ARAC SUBFAMILY"/>
    <property type="match status" value="1"/>
</dbReference>
<keyword evidence="6" id="KW-1185">Reference proteome</keyword>
<keyword evidence="1" id="KW-0805">Transcription regulation</keyword>
<evidence type="ECO:0000256" key="1">
    <source>
        <dbReference type="ARBA" id="ARBA00023015"/>
    </source>
</evidence>
<comment type="caution">
    <text evidence="5">The sequence shown here is derived from an EMBL/GenBank/DDBJ whole genome shotgun (WGS) entry which is preliminary data.</text>
</comment>
<keyword evidence="2" id="KW-0238">DNA-binding</keyword>
<dbReference type="Pfam" id="PF12833">
    <property type="entry name" value="HTH_18"/>
    <property type="match status" value="1"/>
</dbReference>
<dbReference type="OrthoDB" id="9799345at2"/>
<protein>
    <submittedName>
        <fullName evidence="5">Helix-turn-helix domain-containing protein</fullName>
    </submittedName>
</protein>
<reference evidence="5 6" key="1">
    <citation type="journal article" date="2019" name="Microorganisms">
        <title>Systematic Affiliation and Genome Analysis of Subtercola vilae DB165(T) with Particular Emphasis on Cold Adaptation of an Isolate from a High-Altitude Cold Volcano Lake.</title>
        <authorList>
            <person name="Villalobos A.S."/>
            <person name="Wiese J."/>
            <person name="Imhoff J.F."/>
            <person name="Dorador C."/>
            <person name="Keller A."/>
            <person name="Hentschel U."/>
        </authorList>
    </citation>
    <scope>NUCLEOTIDE SEQUENCE [LARGE SCALE GENOMIC DNA]</scope>
    <source>
        <strain evidence="5 6">DB165</strain>
    </source>
</reference>
<dbReference type="RefSeq" id="WP_136642117.1">
    <property type="nucleotide sequence ID" value="NZ_QYRT01000015.1"/>
</dbReference>
<dbReference type="Pfam" id="PF14525">
    <property type="entry name" value="AraC_binding_2"/>
    <property type="match status" value="1"/>
</dbReference>
<dbReference type="PROSITE" id="PS01124">
    <property type="entry name" value="HTH_ARAC_FAMILY_2"/>
    <property type="match status" value="1"/>
</dbReference>
<proteinExistence type="predicted"/>
<dbReference type="InterPro" id="IPR018060">
    <property type="entry name" value="HTH_AraC"/>
</dbReference>
<dbReference type="Proteomes" id="UP000306192">
    <property type="component" value="Unassembled WGS sequence"/>
</dbReference>
<evidence type="ECO:0000259" key="4">
    <source>
        <dbReference type="PROSITE" id="PS01124"/>
    </source>
</evidence>
<dbReference type="GO" id="GO:0043565">
    <property type="term" value="F:sequence-specific DNA binding"/>
    <property type="evidence" value="ECO:0007669"/>
    <property type="project" value="InterPro"/>
</dbReference>
<evidence type="ECO:0000256" key="3">
    <source>
        <dbReference type="ARBA" id="ARBA00023163"/>
    </source>
</evidence>
<dbReference type="Gene3D" id="1.10.10.60">
    <property type="entry name" value="Homeodomain-like"/>
    <property type="match status" value="1"/>
</dbReference>
<evidence type="ECO:0000256" key="2">
    <source>
        <dbReference type="ARBA" id="ARBA00023125"/>
    </source>
</evidence>
<dbReference type="PANTHER" id="PTHR46796">
    <property type="entry name" value="HTH-TYPE TRANSCRIPTIONAL ACTIVATOR RHAS-RELATED"/>
    <property type="match status" value="1"/>
</dbReference>
<dbReference type="SMART" id="SM00342">
    <property type="entry name" value="HTH_ARAC"/>
    <property type="match status" value="1"/>
</dbReference>
<dbReference type="EMBL" id="QYRT01000015">
    <property type="protein sequence ID" value="TIH36649.1"/>
    <property type="molecule type" value="Genomic_DNA"/>
</dbReference>
<evidence type="ECO:0000313" key="6">
    <source>
        <dbReference type="Proteomes" id="UP000306192"/>
    </source>
</evidence>
<gene>
    <name evidence="5" type="ORF">D4765_09800</name>
</gene>
<dbReference type="AlphaFoldDB" id="A0A4T2BZ29"/>
<dbReference type="GO" id="GO:0003700">
    <property type="term" value="F:DNA-binding transcription factor activity"/>
    <property type="evidence" value="ECO:0007669"/>
    <property type="project" value="InterPro"/>
</dbReference>
<keyword evidence="3" id="KW-0804">Transcription</keyword>
<accession>A0A4T2BZ29</accession>